<dbReference type="InterPro" id="IPR011655">
    <property type="entry name" value="MpPF26"/>
</dbReference>
<dbReference type="Pfam" id="PF07666">
    <property type="entry name" value="MpPF26"/>
    <property type="match status" value="1"/>
</dbReference>
<accession>A0A370Q534</accession>
<proteinExistence type="predicted"/>
<keyword evidence="1" id="KW-1133">Transmembrane helix</keyword>
<keyword evidence="1" id="KW-0812">Transmembrane</keyword>
<evidence type="ECO:0000313" key="3">
    <source>
        <dbReference type="Proteomes" id="UP000255317"/>
    </source>
</evidence>
<evidence type="ECO:0000313" key="2">
    <source>
        <dbReference type="EMBL" id="RDK83477.1"/>
    </source>
</evidence>
<protein>
    <recommendedName>
        <fullName evidence="4">DUF4190 domain-containing protein</fullName>
    </recommendedName>
</protein>
<feature type="transmembrane region" description="Helical" evidence="1">
    <location>
        <begin position="27"/>
        <end position="50"/>
    </location>
</feature>
<dbReference type="EMBL" id="QRAO01000007">
    <property type="protein sequence ID" value="RDK83477.1"/>
    <property type="molecule type" value="Genomic_DNA"/>
</dbReference>
<evidence type="ECO:0000256" key="1">
    <source>
        <dbReference type="SAM" id="Phobius"/>
    </source>
</evidence>
<evidence type="ECO:0008006" key="4">
    <source>
        <dbReference type="Google" id="ProtNLM"/>
    </source>
</evidence>
<dbReference type="Proteomes" id="UP000255317">
    <property type="component" value="Unassembled WGS sequence"/>
</dbReference>
<gene>
    <name evidence="2" type="ORF">C8D94_10714</name>
</gene>
<keyword evidence="1" id="KW-0472">Membrane</keyword>
<sequence length="70" mass="7881">MSKKATEVYLANPELYSGYQNVKTGKILAIIGIILNVIYLGYVIYMFAVFGSDGIMNMNRDFMEQYGLEG</sequence>
<dbReference type="AlphaFoldDB" id="A0A370Q534"/>
<keyword evidence="3" id="KW-1185">Reference proteome</keyword>
<dbReference type="NCBIfam" id="NF040945">
    <property type="entry name" value="CCC_membrane"/>
    <property type="match status" value="1"/>
</dbReference>
<name>A0A370Q534_9FLAO</name>
<reference evidence="2 3" key="1">
    <citation type="submission" date="2018-07" db="EMBL/GenBank/DDBJ databases">
        <title>Genomic Encyclopedia of Type Strains, Phase IV (KMG-IV): sequencing the most valuable type-strain genomes for metagenomic binning, comparative biology and taxonomic classification.</title>
        <authorList>
            <person name="Goeker M."/>
        </authorList>
    </citation>
    <scope>NUCLEOTIDE SEQUENCE [LARGE SCALE GENOMIC DNA]</scope>
    <source>
        <strain evidence="2 3">DSM 101478</strain>
    </source>
</reference>
<organism evidence="2 3">
    <name type="scientific">Marinirhabdus gelatinilytica</name>
    <dbReference type="NCBI Taxonomy" id="1703343"/>
    <lineage>
        <taxon>Bacteria</taxon>
        <taxon>Pseudomonadati</taxon>
        <taxon>Bacteroidota</taxon>
        <taxon>Flavobacteriia</taxon>
        <taxon>Flavobacteriales</taxon>
        <taxon>Flavobacteriaceae</taxon>
    </lineage>
</organism>
<comment type="caution">
    <text evidence="2">The sequence shown here is derived from an EMBL/GenBank/DDBJ whole genome shotgun (WGS) entry which is preliminary data.</text>
</comment>